<dbReference type="InterPro" id="IPR051200">
    <property type="entry name" value="Host-pathogen_enzymatic-act"/>
</dbReference>
<protein>
    <recommendedName>
        <fullName evidence="4">YncE family protein</fullName>
    </recommendedName>
</protein>
<gene>
    <name evidence="2" type="ORF">E6H04_01085</name>
</gene>
<dbReference type="InterPro" id="IPR011048">
    <property type="entry name" value="Haem_d1_sf"/>
</dbReference>
<dbReference type="InterPro" id="IPR015943">
    <property type="entry name" value="WD40/YVTN_repeat-like_dom_sf"/>
</dbReference>
<comment type="caution">
    <text evidence="2">The sequence shown here is derived from an EMBL/GenBank/DDBJ whole genome shotgun (WGS) entry which is preliminary data.</text>
</comment>
<feature type="chain" id="PRO_5022150856" description="YncE family protein" evidence="1">
    <location>
        <begin position="20"/>
        <end position="343"/>
    </location>
</feature>
<organism evidence="2 3">
    <name type="scientific">Candidatus Segetimicrobium genomatis</name>
    <dbReference type="NCBI Taxonomy" id="2569760"/>
    <lineage>
        <taxon>Bacteria</taxon>
        <taxon>Bacillati</taxon>
        <taxon>Candidatus Sysuimicrobiota</taxon>
        <taxon>Candidatus Sysuimicrobiia</taxon>
        <taxon>Candidatus Sysuimicrobiales</taxon>
        <taxon>Candidatus Segetimicrobiaceae</taxon>
        <taxon>Candidatus Segetimicrobium</taxon>
    </lineage>
</organism>
<name>A0A537JLX7_9BACT</name>
<proteinExistence type="predicted"/>
<accession>A0A537JLX7</accession>
<dbReference type="Gene3D" id="2.130.10.10">
    <property type="entry name" value="YVTN repeat-like/Quinoprotein amine dehydrogenase"/>
    <property type="match status" value="1"/>
</dbReference>
<sequence>MPALAGVMLLLAIAFPVVAADIALQLPNVAIPPINGKTGSFDIIDIDQAAHLMYVGDRTSGGVDIFDVSTPSARYLQTIATGATPNGVSVAKNVNKLFAGLTDSTLAIIDINPASPARNTVIARLTSGGKKRVDEMDYDPKEKKLYAANSDDGIVTVVDAVGNTIVKQFKDLGEGLEQPRYNAADGMMYMTSSDQNAVFQFDPRSDTLVKKYDVKVSCNPNGLAINPATNQALLGCSNKATPMAVLWDLKAGGVITTFAEAGAGDMTFYNPKANLFFFAAANFPKGPVLAVFGGWPVHWIGNLPTGVGSHALGFDETHNVIYTVNQQPNSAGLMAFWLPAIPK</sequence>
<dbReference type="SUPFAM" id="SSF51004">
    <property type="entry name" value="C-terminal (heme d1) domain of cytochrome cd1-nitrite reductase"/>
    <property type="match status" value="1"/>
</dbReference>
<keyword evidence="1" id="KW-0732">Signal</keyword>
<dbReference type="EMBL" id="VBAO01000025">
    <property type="protein sequence ID" value="TMI84561.1"/>
    <property type="molecule type" value="Genomic_DNA"/>
</dbReference>
<feature type="signal peptide" evidence="1">
    <location>
        <begin position="1"/>
        <end position="19"/>
    </location>
</feature>
<dbReference type="PANTHER" id="PTHR47197:SF3">
    <property type="entry name" value="DIHYDRO-HEME D1 DEHYDROGENASE"/>
    <property type="match status" value="1"/>
</dbReference>
<dbReference type="PANTHER" id="PTHR47197">
    <property type="entry name" value="PROTEIN NIRF"/>
    <property type="match status" value="1"/>
</dbReference>
<dbReference type="AlphaFoldDB" id="A0A537JLX7"/>
<evidence type="ECO:0000256" key="1">
    <source>
        <dbReference type="SAM" id="SignalP"/>
    </source>
</evidence>
<evidence type="ECO:0000313" key="2">
    <source>
        <dbReference type="EMBL" id="TMI84561.1"/>
    </source>
</evidence>
<evidence type="ECO:0008006" key="4">
    <source>
        <dbReference type="Google" id="ProtNLM"/>
    </source>
</evidence>
<reference evidence="2 3" key="1">
    <citation type="journal article" date="2019" name="Nat. Microbiol.">
        <title>Mediterranean grassland soil C-N compound turnover is dependent on rainfall and depth, and is mediated by genomically divergent microorganisms.</title>
        <authorList>
            <person name="Diamond S."/>
            <person name="Andeer P.F."/>
            <person name="Li Z."/>
            <person name="Crits-Christoph A."/>
            <person name="Burstein D."/>
            <person name="Anantharaman K."/>
            <person name="Lane K.R."/>
            <person name="Thomas B.C."/>
            <person name="Pan C."/>
            <person name="Northen T.R."/>
            <person name="Banfield J.F."/>
        </authorList>
    </citation>
    <scope>NUCLEOTIDE SEQUENCE [LARGE SCALE GENOMIC DNA]</scope>
    <source>
        <strain evidence="2">NP_7</strain>
    </source>
</reference>
<evidence type="ECO:0000313" key="3">
    <source>
        <dbReference type="Proteomes" id="UP000320048"/>
    </source>
</evidence>
<dbReference type="Proteomes" id="UP000320048">
    <property type="component" value="Unassembled WGS sequence"/>
</dbReference>